<sequence length="274" mass="31109">MLLGVMTANASTLKRKCSRENLSLLCLKDTFDEQKQHKNTLDESQDGCCCGEEEEDEATVDEKYWGSALIEGWKDMGIELPGDLKNNNVKTLTLAFCKAWPGKEGNPQELFINFAKKKGQFKQFNYGYSDEPVIFESSTKAFNDDNSGDVIFDNTNGWTRIECLNGQVLESALWTRSDGHKLLIISLAYEDSEVNTHLYVAYDYNPKTRTLTPDVTIQKSLTQIKGLTCQLPKNGKDVGLRNYGEGNLRFYYLRWNGYGFSKPEKTTESAYYIP</sequence>
<keyword evidence="2" id="KW-1185">Reference proteome</keyword>
<gene>
    <name evidence="1" type="ORF">EJ73_01392</name>
</gene>
<evidence type="ECO:0000313" key="1">
    <source>
        <dbReference type="EMBL" id="PXX21995.1"/>
    </source>
</evidence>
<reference evidence="1 2" key="1">
    <citation type="submission" date="2018-05" db="EMBL/GenBank/DDBJ databases">
        <title>Genomic Encyclopedia of Type Strains, Phase I: the one thousand microbial genomes (KMG-I) project.</title>
        <authorList>
            <person name="Kyrpides N."/>
        </authorList>
    </citation>
    <scope>NUCLEOTIDE SEQUENCE [LARGE SCALE GENOMIC DNA]</scope>
    <source>
        <strain evidence="1 2">DSM 15611</strain>
    </source>
</reference>
<evidence type="ECO:0000313" key="2">
    <source>
        <dbReference type="Proteomes" id="UP000248314"/>
    </source>
</evidence>
<protein>
    <submittedName>
        <fullName evidence="1">Uncharacterized protein</fullName>
    </submittedName>
</protein>
<proteinExistence type="predicted"/>
<organism evidence="1 2">
    <name type="scientific">Hoylesella shahii DSM 15611 = JCM 12083</name>
    <dbReference type="NCBI Taxonomy" id="1122991"/>
    <lineage>
        <taxon>Bacteria</taxon>
        <taxon>Pseudomonadati</taxon>
        <taxon>Bacteroidota</taxon>
        <taxon>Bacteroidia</taxon>
        <taxon>Bacteroidales</taxon>
        <taxon>Prevotellaceae</taxon>
        <taxon>Hoylesella</taxon>
    </lineage>
</organism>
<accession>A0A318HU03</accession>
<dbReference type="EMBL" id="QJJX01000014">
    <property type="protein sequence ID" value="PXX21995.1"/>
    <property type="molecule type" value="Genomic_DNA"/>
</dbReference>
<dbReference type="AlphaFoldDB" id="A0A318HU03"/>
<dbReference type="Proteomes" id="UP000248314">
    <property type="component" value="Unassembled WGS sequence"/>
</dbReference>
<name>A0A318HU03_9BACT</name>
<comment type="caution">
    <text evidence="1">The sequence shown here is derived from an EMBL/GenBank/DDBJ whole genome shotgun (WGS) entry which is preliminary data.</text>
</comment>
<dbReference type="STRING" id="1122991.GCA_000613445_02104"/>